<dbReference type="Pfam" id="PF04201">
    <property type="entry name" value="TPD52"/>
    <property type="match status" value="1"/>
</dbReference>
<evidence type="ECO:0000256" key="1">
    <source>
        <dbReference type="ARBA" id="ARBA00005702"/>
    </source>
</evidence>
<sequence>MVGQKSGPEIAAIKLTRATDGPQAPKPIRNDRDASWCGHRAPCCGRRTSTVPVTATLLLSSLTSKATESACGAVVRGALRRTRGQWFNLALMAHQAIRPSGVGKLVPGSQRIVRMIERQMFDGSQLKGAHITRNMGIQTCVVKLRALRRKAIMDFEEVESKHTGSFHSWPSLIDCTFHISQFLMATPAMESANSVFDTYNGESQLSDAEIALLKDELRKTEEEIQTLKQVLVARQKACI</sequence>
<gene>
    <name evidence="5" type="ORF">KIN20_032136</name>
</gene>
<keyword evidence="2 3" id="KW-0175">Coiled coil</keyword>
<keyword evidence="6" id="KW-1185">Reference proteome</keyword>
<proteinExistence type="inferred from homology"/>
<comment type="caution">
    <text evidence="5">The sequence shown here is derived from an EMBL/GenBank/DDBJ whole genome shotgun (WGS) entry which is preliminary data.</text>
</comment>
<organism evidence="5 6">
    <name type="scientific">Parelaphostrongylus tenuis</name>
    <name type="common">Meningeal worm</name>
    <dbReference type="NCBI Taxonomy" id="148309"/>
    <lineage>
        <taxon>Eukaryota</taxon>
        <taxon>Metazoa</taxon>
        <taxon>Ecdysozoa</taxon>
        <taxon>Nematoda</taxon>
        <taxon>Chromadorea</taxon>
        <taxon>Rhabditida</taxon>
        <taxon>Rhabditina</taxon>
        <taxon>Rhabditomorpha</taxon>
        <taxon>Strongyloidea</taxon>
        <taxon>Metastrongylidae</taxon>
        <taxon>Parelaphostrongylus</taxon>
    </lineage>
</organism>
<protein>
    <submittedName>
        <fullName evidence="5">Uncharacterized protein</fullName>
    </submittedName>
</protein>
<feature type="region of interest" description="Disordered" evidence="4">
    <location>
        <begin position="13"/>
        <end position="32"/>
    </location>
</feature>
<name>A0AAD5R6I9_PARTN</name>
<evidence type="ECO:0000313" key="5">
    <source>
        <dbReference type="EMBL" id="KAJ1370419.1"/>
    </source>
</evidence>
<evidence type="ECO:0000256" key="4">
    <source>
        <dbReference type="SAM" id="MobiDB-lite"/>
    </source>
</evidence>
<evidence type="ECO:0000256" key="3">
    <source>
        <dbReference type="SAM" id="Coils"/>
    </source>
</evidence>
<feature type="coiled-coil region" evidence="3">
    <location>
        <begin position="203"/>
        <end position="237"/>
    </location>
</feature>
<reference evidence="5" key="1">
    <citation type="submission" date="2021-06" db="EMBL/GenBank/DDBJ databases">
        <title>Parelaphostrongylus tenuis whole genome reference sequence.</title>
        <authorList>
            <person name="Garwood T.J."/>
            <person name="Larsen P.A."/>
            <person name="Fountain-Jones N.M."/>
            <person name="Garbe J.R."/>
            <person name="Macchietto M.G."/>
            <person name="Kania S.A."/>
            <person name="Gerhold R.W."/>
            <person name="Richards J.E."/>
            <person name="Wolf T.M."/>
        </authorList>
    </citation>
    <scope>NUCLEOTIDE SEQUENCE</scope>
    <source>
        <strain evidence="5">MNPRO001-30</strain>
        <tissue evidence="5">Meninges</tissue>
    </source>
</reference>
<comment type="similarity">
    <text evidence="1">Belongs to the TPD52 family.</text>
</comment>
<dbReference type="Proteomes" id="UP001196413">
    <property type="component" value="Unassembled WGS sequence"/>
</dbReference>
<evidence type="ECO:0000313" key="6">
    <source>
        <dbReference type="Proteomes" id="UP001196413"/>
    </source>
</evidence>
<accession>A0AAD5R6I9</accession>
<dbReference type="InterPro" id="IPR007327">
    <property type="entry name" value="TPD52"/>
</dbReference>
<dbReference type="EMBL" id="JAHQIW010006778">
    <property type="protein sequence ID" value="KAJ1370419.1"/>
    <property type="molecule type" value="Genomic_DNA"/>
</dbReference>
<dbReference type="AlphaFoldDB" id="A0AAD5R6I9"/>
<evidence type="ECO:0000256" key="2">
    <source>
        <dbReference type="ARBA" id="ARBA00023054"/>
    </source>
</evidence>